<dbReference type="Proteomes" id="UP001396334">
    <property type="component" value="Unassembled WGS sequence"/>
</dbReference>
<dbReference type="EMBL" id="JBBPBN010000010">
    <property type="protein sequence ID" value="KAK9030483.1"/>
    <property type="molecule type" value="Genomic_DNA"/>
</dbReference>
<sequence>MTVGSCLEPLGTFSSRYCLSGAVGIGTRDVETTGDANKTSSGIIKFVEPGQHSMQTSLPMNQNTTVAVSHNEKSSKFTGQNFKTWQQKMLFYLTMLNLAKYLNEDSPVVTIGDGEGEVDDLTAFSITQAWEQGLVGSTGPQIQG</sequence>
<comment type="caution">
    <text evidence="1">The sequence shown here is derived from an EMBL/GenBank/DDBJ whole genome shotgun (WGS) entry which is preliminary data.</text>
</comment>
<proteinExistence type="predicted"/>
<evidence type="ECO:0000313" key="1">
    <source>
        <dbReference type="EMBL" id="KAK9030483.1"/>
    </source>
</evidence>
<organism evidence="1 2">
    <name type="scientific">Hibiscus sabdariffa</name>
    <name type="common">roselle</name>
    <dbReference type="NCBI Taxonomy" id="183260"/>
    <lineage>
        <taxon>Eukaryota</taxon>
        <taxon>Viridiplantae</taxon>
        <taxon>Streptophyta</taxon>
        <taxon>Embryophyta</taxon>
        <taxon>Tracheophyta</taxon>
        <taxon>Spermatophyta</taxon>
        <taxon>Magnoliopsida</taxon>
        <taxon>eudicotyledons</taxon>
        <taxon>Gunneridae</taxon>
        <taxon>Pentapetalae</taxon>
        <taxon>rosids</taxon>
        <taxon>malvids</taxon>
        <taxon>Malvales</taxon>
        <taxon>Malvaceae</taxon>
        <taxon>Malvoideae</taxon>
        <taxon>Hibiscus</taxon>
    </lineage>
</organism>
<keyword evidence="2" id="KW-1185">Reference proteome</keyword>
<evidence type="ECO:0008006" key="3">
    <source>
        <dbReference type="Google" id="ProtNLM"/>
    </source>
</evidence>
<evidence type="ECO:0000313" key="2">
    <source>
        <dbReference type="Proteomes" id="UP001396334"/>
    </source>
</evidence>
<gene>
    <name evidence="1" type="ORF">V6N11_031909</name>
</gene>
<protein>
    <recommendedName>
        <fullName evidence="3">Retrotransposon Copia-like N-terminal domain-containing protein</fullName>
    </recommendedName>
</protein>
<name>A0ABR2SZ03_9ROSI</name>
<accession>A0ABR2SZ03</accession>
<reference evidence="1 2" key="1">
    <citation type="journal article" date="2024" name="G3 (Bethesda)">
        <title>Genome assembly of Hibiscus sabdariffa L. provides insights into metabolisms of medicinal natural products.</title>
        <authorList>
            <person name="Kim T."/>
        </authorList>
    </citation>
    <scope>NUCLEOTIDE SEQUENCE [LARGE SCALE GENOMIC DNA]</scope>
    <source>
        <strain evidence="1">TK-2024</strain>
        <tissue evidence="1">Old leaves</tissue>
    </source>
</reference>